<proteinExistence type="predicted"/>
<organism evidence="1 2">
    <name type="scientific">Phytohabitans aurantiacus</name>
    <dbReference type="NCBI Taxonomy" id="3016789"/>
    <lineage>
        <taxon>Bacteria</taxon>
        <taxon>Bacillati</taxon>
        <taxon>Actinomycetota</taxon>
        <taxon>Actinomycetes</taxon>
        <taxon>Micromonosporales</taxon>
        <taxon>Micromonosporaceae</taxon>
    </lineage>
</organism>
<dbReference type="Proteomes" id="UP001144280">
    <property type="component" value="Unassembled WGS sequence"/>
</dbReference>
<accession>A0ABQ5QRG4</accession>
<reference evidence="1" key="1">
    <citation type="submission" date="2022-12" db="EMBL/GenBank/DDBJ databases">
        <title>New Phytohabitans aurantiacus sp. RD004123 nov., an actinomycete isolated from soil.</title>
        <authorList>
            <person name="Triningsih D.W."/>
            <person name="Harunari E."/>
            <person name="Igarashi Y."/>
        </authorList>
    </citation>
    <scope>NUCLEOTIDE SEQUENCE</scope>
    <source>
        <strain evidence="1">RD004123</strain>
    </source>
</reference>
<comment type="caution">
    <text evidence="1">The sequence shown here is derived from an EMBL/GenBank/DDBJ whole genome shotgun (WGS) entry which is preliminary data.</text>
</comment>
<dbReference type="Pfam" id="PF18143">
    <property type="entry name" value="HAD_SAK_2"/>
    <property type="match status" value="1"/>
</dbReference>
<evidence type="ECO:0000313" key="2">
    <source>
        <dbReference type="Proteomes" id="UP001144280"/>
    </source>
</evidence>
<evidence type="ECO:0008006" key="3">
    <source>
        <dbReference type="Google" id="ProtNLM"/>
    </source>
</evidence>
<name>A0ABQ5QRG4_9ACTN</name>
<keyword evidence="2" id="KW-1185">Reference proteome</keyword>
<evidence type="ECO:0000313" key="1">
    <source>
        <dbReference type="EMBL" id="GLH96842.1"/>
    </source>
</evidence>
<gene>
    <name evidence="1" type="ORF">Pa4123_21160</name>
</gene>
<sequence>MPPSVHFNNLFVNNLLIYGRPVPTALVLDVDGVLCPASGFSPFGATIEVGVALRPVHVPLPLCAALADLAGSPDVTPVWLTSWLPRTRRAMRPPFPGPEWEQIEPEPGDGWPKWSALNAWLARHPEITRLAWVDDDLADRAPRYTEELADRGLDALLISPATDHGMTPDHLAHLTHWLTQDL</sequence>
<protein>
    <recommendedName>
        <fullName evidence="3">Secreted protein</fullName>
    </recommendedName>
</protein>
<dbReference type="EMBL" id="BSDI01000007">
    <property type="protein sequence ID" value="GLH96842.1"/>
    <property type="molecule type" value="Genomic_DNA"/>
</dbReference>